<name>A0A5E4MY65_9HEMI</name>
<evidence type="ECO:0000313" key="1">
    <source>
        <dbReference type="EMBL" id="VVC34399.1"/>
    </source>
</evidence>
<keyword evidence="2" id="KW-1185">Reference proteome</keyword>
<dbReference type="Proteomes" id="UP000325440">
    <property type="component" value="Unassembled WGS sequence"/>
</dbReference>
<organism evidence="1 2">
    <name type="scientific">Cinara cedri</name>
    <dbReference type="NCBI Taxonomy" id="506608"/>
    <lineage>
        <taxon>Eukaryota</taxon>
        <taxon>Metazoa</taxon>
        <taxon>Ecdysozoa</taxon>
        <taxon>Arthropoda</taxon>
        <taxon>Hexapoda</taxon>
        <taxon>Insecta</taxon>
        <taxon>Pterygota</taxon>
        <taxon>Neoptera</taxon>
        <taxon>Paraneoptera</taxon>
        <taxon>Hemiptera</taxon>
        <taxon>Sternorrhyncha</taxon>
        <taxon>Aphidomorpha</taxon>
        <taxon>Aphidoidea</taxon>
        <taxon>Aphididae</taxon>
        <taxon>Lachninae</taxon>
        <taxon>Cinara</taxon>
    </lineage>
</organism>
<reference evidence="1 2" key="1">
    <citation type="submission" date="2019-08" db="EMBL/GenBank/DDBJ databases">
        <authorList>
            <person name="Alioto T."/>
            <person name="Alioto T."/>
            <person name="Gomez Garrido J."/>
        </authorList>
    </citation>
    <scope>NUCLEOTIDE SEQUENCE [LARGE SCALE GENOMIC DNA]</scope>
</reference>
<proteinExistence type="predicted"/>
<accession>A0A5E4MY65</accession>
<sequence>MAALSETNVTASIDPTDIFAVKVYIITSSWYVNITPDILTRIFSLMDEIQLIILGTPKFKLHIFLETAIFKQDLFALQNLEWCIFKTIARKTAISLPIVLKQFNQVSCYIDEEITKMRSPPSDMNGIQMFINSLQDDNIIASLPKYEKR</sequence>
<dbReference type="EMBL" id="CABPRJ010000994">
    <property type="protein sequence ID" value="VVC34399.1"/>
    <property type="molecule type" value="Genomic_DNA"/>
</dbReference>
<protein>
    <submittedName>
        <fullName evidence="1">Uncharacterized protein</fullName>
    </submittedName>
</protein>
<evidence type="ECO:0000313" key="2">
    <source>
        <dbReference type="Proteomes" id="UP000325440"/>
    </source>
</evidence>
<dbReference type="OrthoDB" id="6608701at2759"/>
<dbReference type="AlphaFoldDB" id="A0A5E4MY65"/>
<gene>
    <name evidence="1" type="ORF">CINCED_3A009790</name>
</gene>